<sequence>MELYDGPNNEGFCDCHSDVKGNNSLRLIYWDETGKCYFQNTQGPCDVGQWFVLKDVPKCELIPEGCPADGEHVYGTMRTSKSSEASKCWKIGSPCSKSNSKTSGTTFQSGVKVAQGEQSEDGNLRVFCDVKKYYVKATSEFSMGFKPSCNAGTYRSRFDKCARGFWG</sequence>
<dbReference type="EMBL" id="GL732526">
    <property type="protein sequence ID" value="EFX88058.1"/>
    <property type="molecule type" value="Genomic_DNA"/>
</dbReference>
<evidence type="ECO:0000259" key="1">
    <source>
        <dbReference type="Pfam" id="PF16033"/>
    </source>
</evidence>
<dbReference type="PANTHER" id="PTHR21177:SF4">
    <property type="entry name" value="IP06524P"/>
    <property type="match status" value="1"/>
</dbReference>
<evidence type="ECO:0000313" key="3">
    <source>
        <dbReference type="Proteomes" id="UP000000305"/>
    </source>
</evidence>
<protein>
    <recommendedName>
        <fullName evidence="1">DUF4789 domain-containing protein</fullName>
    </recommendedName>
</protein>
<reference evidence="2 3" key="1">
    <citation type="journal article" date="2011" name="Science">
        <title>The ecoresponsive genome of Daphnia pulex.</title>
        <authorList>
            <person name="Colbourne J.K."/>
            <person name="Pfrender M.E."/>
            <person name="Gilbert D."/>
            <person name="Thomas W.K."/>
            <person name="Tucker A."/>
            <person name="Oakley T.H."/>
            <person name="Tokishita S."/>
            <person name="Aerts A."/>
            <person name="Arnold G.J."/>
            <person name="Basu M.K."/>
            <person name="Bauer D.J."/>
            <person name="Caceres C.E."/>
            <person name="Carmel L."/>
            <person name="Casola C."/>
            <person name="Choi J.H."/>
            <person name="Detter J.C."/>
            <person name="Dong Q."/>
            <person name="Dusheyko S."/>
            <person name="Eads B.D."/>
            <person name="Frohlich T."/>
            <person name="Geiler-Samerotte K.A."/>
            <person name="Gerlach D."/>
            <person name="Hatcher P."/>
            <person name="Jogdeo S."/>
            <person name="Krijgsveld J."/>
            <person name="Kriventseva E.V."/>
            <person name="Kultz D."/>
            <person name="Laforsch C."/>
            <person name="Lindquist E."/>
            <person name="Lopez J."/>
            <person name="Manak J.R."/>
            <person name="Muller J."/>
            <person name="Pangilinan J."/>
            <person name="Patwardhan R.P."/>
            <person name="Pitluck S."/>
            <person name="Pritham E.J."/>
            <person name="Rechtsteiner A."/>
            <person name="Rho M."/>
            <person name="Rogozin I.B."/>
            <person name="Sakarya O."/>
            <person name="Salamov A."/>
            <person name="Schaack S."/>
            <person name="Shapiro H."/>
            <person name="Shiga Y."/>
            <person name="Skalitzky C."/>
            <person name="Smith Z."/>
            <person name="Souvorov A."/>
            <person name="Sung W."/>
            <person name="Tang Z."/>
            <person name="Tsuchiya D."/>
            <person name="Tu H."/>
            <person name="Vos H."/>
            <person name="Wang M."/>
            <person name="Wolf Y.I."/>
            <person name="Yamagata H."/>
            <person name="Yamada T."/>
            <person name="Ye Y."/>
            <person name="Shaw J.R."/>
            <person name="Andrews J."/>
            <person name="Crease T.J."/>
            <person name="Tang H."/>
            <person name="Lucas S.M."/>
            <person name="Robertson H.M."/>
            <person name="Bork P."/>
            <person name="Koonin E.V."/>
            <person name="Zdobnov E.M."/>
            <person name="Grigoriev I.V."/>
            <person name="Lynch M."/>
            <person name="Boore J.L."/>
        </authorList>
    </citation>
    <scope>NUCLEOTIDE SEQUENCE [LARGE SCALE GENOMIC DNA]</scope>
</reference>
<dbReference type="AlphaFoldDB" id="E9FXD0"/>
<feature type="domain" description="DUF4789" evidence="1">
    <location>
        <begin position="1"/>
        <end position="93"/>
    </location>
</feature>
<organism evidence="2 3">
    <name type="scientific">Daphnia pulex</name>
    <name type="common">Water flea</name>
    <dbReference type="NCBI Taxonomy" id="6669"/>
    <lineage>
        <taxon>Eukaryota</taxon>
        <taxon>Metazoa</taxon>
        <taxon>Ecdysozoa</taxon>
        <taxon>Arthropoda</taxon>
        <taxon>Crustacea</taxon>
        <taxon>Branchiopoda</taxon>
        <taxon>Diplostraca</taxon>
        <taxon>Cladocera</taxon>
        <taxon>Anomopoda</taxon>
        <taxon>Daphniidae</taxon>
        <taxon>Daphnia</taxon>
    </lineage>
</organism>
<dbReference type="HOGENOM" id="CLU_112175_0_0_1"/>
<dbReference type="Proteomes" id="UP000000305">
    <property type="component" value="Unassembled WGS sequence"/>
</dbReference>
<dbReference type="InParanoid" id="E9FXD0"/>
<dbReference type="OrthoDB" id="6358526at2759"/>
<dbReference type="KEGG" id="dpx:DAPPUDRAFT_305514"/>
<accession>E9FXD0</accession>
<name>E9FXD0_DAPPU</name>
<proteinExistence type="predicted"/>
<gene>
    <name evidence="2" type="ORF">DAPPUDRAFT_305514</name>
</gene>
<dbReference type="Pfam" id="PF16033">
    <property type="entry name" value="DUF4789"/>
    <property type="match status" value="1"/>
</dbReference>
<dbReference type="PANTHER" id="PTHR21177">
    <property type="entry name" value="IP06524P-RELATED"/>
    <property type="match status" value="1"/>
</dbReference>
<keyword evidence="3" id="KW-1185">Reference proteome</keyword>
<evidence type="ECO:0000313" key="2">
    <source>
        <dbReference type="EMBL" id="EFX88058.1"/>
    </source>
</evidence>
<dbReference type="InterPro" id="IPR031993">
    <property type="entry name" value="DUF4789"/>
</dbReference>